<name>A0A6L6J1J9_9RHOB</name>
<gene>
    <name evidence="1" type="ORF">GL284_12825</name>
</gene>
<dbReference type="Pfam" id="PF09981">
    <property type="entry name" value="DUF2218"/>
    <property type="match status" value="1"/>
</dbReference>
<comment type="caution">
    <text evidence="1">The sequence shown here is derived from an EMBL/GenBank/DDBJ whole genome shotgun (WGS) entry which is preliminary data.</text>
</comment>
<dbReference type="Gene3D" id="3.30.310.50">
    <property type="entry name" value="Alpha-D-phosphohexomutase, C-terminal domain"/>
    <property type="match status" value="1"/>
</dbReference>
<accession>A0A6L6J1J9</accession>
<dbReference type="PIRSF" id="PIRSF028291">
    <property type="entry name" value="UCP028291"/>
    <property type="match status" value="1"/>
</dbReference>
<sequence length="94" mass="10820">MLQTRCDVPTEHGSRYLQQLAKHWTHKFDVSFDPTQARIAMPEDRVIELTSSADTLSIRLTAPPDAMAHLQQVTDSHIARFAFREELVFDWQPA</sequence>
<protein>
    <submittedName>
        <fullName evidence="1">DUF2218 domain-containing protein</fullName>
    </submittedName>
</protein>
<evidence type="ECO:0000313" key="1">
    <source>
        <dbReference type="EMBL" id="MTH65150.1"/>
    </source>
</evidence>
<organism evidence="1 2">
    <name type="scientific">Paracoccus shanxieyensis</name>
    <dbReference type="NCBI Taxonomy" id="2675752"/>
    <lineage>
        <taxon>Bacteria</taxon>
        <taxon>Pseudomonadati</taxon>
        <taxon>Pseudomonadota</taxon>
        <taxon>Alphaproteobacteria</taxon>
        <taxon>Rhodobacterales</taxon>
        <taxon>Paracoccaceae</taxon>
        <taxon>Paracoccus</taxon>
    </lineage>
</organism>
<dbReference type="RefSeq" id="WP_155045029.1">
    <property type="nucleotide sequence ID" value="NZ_WMIH01000011.1"/>
</dbReference>
<keyword evidence="2" id="KW-1185">Reference proteome</keyword>
<dbReference type="AlphaFoldDB" id="A0A6L6J1J9"/>
<evidence type="ECO:0000313" key="2">
    <source>
        <dbReference type="Proteomes" id="UP000478740"/>
    </source>
</evidence>
<dbReference type="InterPro" id="IPR014543">
    <property type="entry name" value="UCP028291"/>
</dbReference>
<reference evidence="1 2" key="1">
    <citation type="submission" date="2019-11" db="EMBL/GenBank/DDBJ databases">
        <authorList>
            <person name="Dong K."/>
        </authorList>
    </citation>
    <scope>NUCLEOTIDE SEQUENCE [LARGE SCALE GENOMIC DNA]</scope>
    <source>
        <strain evidence="1 2">DK608</strain>
    </source>
</reference>
<dbReference type="Proteomes" id="UP000478740">
    <property type="component" value="Unassembled WGS sequence"/>
</dbReference>
<proteinExistence type="predicted"/>
<dbReference type="EMBL" id="WMII01000011">
    <property type="protein sequence ID" value="MTH65150.1"/>
    <property type="molecule type" value="Genomic_DNA"/>
</dbReference>